<dbReference type="AlphaFoldDB" id="A0A1I1P4Y9"/>
<accession>A0A1I1P4Y9</accession>
<gene>
    <name evidence="1" type="ORF">SAMN05421780_1401</name>
</gene>
<proteinExistence type="predicted"/>
<keyword evidence="2" id="KW-1185">Reference proteome</keyword>
<evidence type="ECO:0000313" key="2">
    <source>
        <dbReference type="Proteomes" id="UP000199514"/>
    </source>
</evidence>
<reference evidence="1 2" key="1">
    <citation type="submission" date="2016-10" db="EMBL/GenBank/DDBJ databases">
        <authorList>
            <person name="de Groot N.N."/>
        </authorList>
    </citation>
    <scope>NUCLEOTIDE SEQUENCE [LARGE SCALE GENOMIC DNA]</scope>
    <source>
        <strain evidence="1 2">DSM 6793</strain>
    </source>
</reference>
<dbReference type="Proteomes" id="UP000199514">
    <property type="component" value="Unassembled WGS sequence"/>
</dbReference>
<protein>
    <submittedName>
        <fullName evidence="1">Uncharacterized protein</fullName>
    </submittedName>
</protein>
<evidence type="ECO:0000313" key="1">
    <source>
        <dbReference type="EMBL" id="SFD04746.1"/>
    </source>
</evidence>
<name>A0A1I1P4Y9_9BACT</name>
<dbReference type="PANTHER" id="PTHR42754:SF1">
    <property type="entry name" value="LIPOPROTEIN"/>
    <property type="match status" value="1"/>
</dbReference>
<dbReference type="PANTHER" id="PTHR42754">
    <property type="entry name" value="ENDOGLUCANASE"/>
    <property type="match status" value="1"/>
</dbReference>
<feature type="non-terminal residue" evidence="1">
    <location>
        <position position="300"/>
    </location>
</feature>
<organism evidence="1 2">
    <name type="scientific">Flexibacter flexilis DSM 6793</name>
    <dbReference type="NCBI Taxonomy" id="927664"/>
    <lineage>
        <taxon>Bacteria</taxon>
        <taxon>Pseudomonadati</taxon>
        <taxon>Bacteroidota</taxon>
        <taxon>Cytophagia</taxon>
        <taxon>Cytophagales</taxon>
        <taxon>Flexibacteraceae</taxon>
        <taxon>Flexibacter</taxon>
    </lineage>
</organism>
<dbReference type="EMBL" id="FOLE01000040">
    <property type="protein sequence ID" value="SFD04746.1"/>
    <property type="molecule type" value="Genomic_DNA"/>
</dbReference>
<sequence>MKKVLLMIFGIMYCIALNGQTVMWEKAYNLQYADFADAIESTGQGSYLSLCSSHKYGVVNSYMGVCAVKINSLGDTVFVKDLNVSVGTLKNISMTKDSFGNYWAAVNSWYFDYLVHVLKLDSNGVVLAHYTIDDVSVSAGVLYSSRIKFLPDGDLLIVGQTLGSSVSGMIHDAFVTRMSGTGIVKWTRYYNLGYYTEGYYVEGMANGHYWVSGSAYSDIWGMELDTSGNVVREHIFYSTPTYAKINGAYVQQLPNQKYLVIGGSVWTNPVRRYVGLYDSNYNLVWQQPEQVGNCFPAYIT</sequence>
<dbReference type="RefSeq" id="WP_221405439.1">
    <property type="nucleotide sequence ID" value="NZ_FOLE01000040.1"/>
</dbReference>